<evidence type="ECO:0000256" key="11">
    <source>
        <dbReference type="ARBA" id="ARBA00023136"/>
    </source>
</evidence>
<dbReference type="InterPro" id="IPR003824">
    <property type="entry name" value="UppP"/>
</dbReference>
<keyword evidence="12 17" id="KW-0046">Antibiotic resistance</keyword>
<dbReference type="NCBIfam" id="NF001389">
    <property type="entry name" value="PRK00281.1-2"/>
    <property type="match status" value="1"/>
</dbReference>
<comment type="caution">
    <text evidence="18">The sequence shown here is derived from an EMBL/GenBank/DDBJ whole genome shotgun (WGS) entry which is preliminary data.</text>
</comment>
<evidence type="ECO:0000256" key="8">
    <source>
        <dbReference type="ARBA" id="ARBA00022960"/>
    </source>
</evidence>
<sequence length="272" mass="30140">MTDIWIAVIQGIVEGLTEFLPVSSTGHLILSGHLLGFVGDKAETFEIVIQLGAILAVALLYWRRLLRLVGWEDPNHEKQSQKTLTLVHIFLAIIPAMLLGFLLHSFIKDYLFTPRTVLVGLVVGGLFMIFAERKHTLVKANTMDDLTYRQAFQIGLAQCLALWPGFSRSGATIAGGLLSGANLRTSADFSFLIAVPMMVAASTYDLMKNFDKLSTEDLSFFIVGFFVSFIVALLAVVSFLKLLEKVKLSSFAYYRFILAGVFWLYMVGVGLD</sequence>
<dbReference type="GO" id="GO:0005886">
    <property type="term" value="C:plasma membrane"/>
    <property type="evidence" value="ECO:0007669"/>
    <property type="project" value="UniProtKB-SubCell"/>
</dbReference>
<evidence type="ECO:0000256" key="15">
    <source>
        <dbReference type="ARBA" id="ARBA00032932"/>
    </source>
</evidence>
<dbReference type="NCBIfam" id="TIGR00753">
    <property type="entry name" value="undec_PP_bacA"/>
    <property type="match status" value="1"/>
</dbReference>
<dbReference type="Proteomes" id="UP000448943">
    <property type="component" value="Unassembled WGS sequence"/>
</dbReference>
<dbReference type="OrthoDB" id="9808289at2"/>
<comment type="similarity">
    <text evidence="2 17">Belongs to the UppP family.</text>
</comment>
<evidence type="ECO:0000256" key="14">
    <source>
        <dbReference type="ARBA" id="ARBA00032707"/>
    </source>
</evidence>
<protein>
    <recommendedName>
        <fullName evidence="4 17">Undecaprenyl-diphosphatase</fullName>
        <ecNumber evidence="3 17">3.6.1.27</ecNumber>
    </recommendedName>
    <alternativeName>
        <fullName evidence="15 17">Bacitracin resistance protein</fullName>
    </alternativeName>
    <alternativeName>
        <fullName evidence="14 17">Undecaprenyl pyrophosphate phosphatase</fullName>
    </alternativeName>
</protein>
<dbReference type="GO" id="GO:0046677">
    <property type="term" value="P:response to antibiotic"/>
    <property type="evidence" value="ECO:0007669"/>
    <property type="project" value="UniProtKB-UniRule"/>
</dbReference>
<feature type="transmembrane region" description="Helical" evidence="17">
    <location>
        <begin position="44"/>
        <end position="62"/>
    </location>
</feature>
<keyword evidence="7 17" id="KW-0378">Hydrolase</keyword>
<dbReference type="GO" id="GO:0009252">
    <property type="term" value="P:peptidoglycan biosynthetic process"/>
    <property type="evidence" value="ECO:0007669"/>
    <property type="project" value="UniProtKB-KW"/>
</dbReference>
<comment type="catalytic activity">
    <reaction evidence="16 17">
        <text>di-trans,octa-cis-undecaprenyl diphosphate + H2O = di-trans,octa-cis-undecaprenyl phosphate + phosphate + H(+)</text>
        <dbReference type="Rhea" id="RHEA:28094"/>
        <dbReference type="ChEBI" id="CHEBI:15377"/>
        <dbReference type="ChEBI" id="CHEBI:15378"/>
        <dbReference type="ChEBI" id="CHEBI:43474"/>
        <dbReference type="ChEBI" id="CHEBI:58405"/>
        <dbReference type="ChEBI" id="CHEBI:60392"/>
        <dbReference type="EC" id="3.6.1.27"/>
    </reaction>
</comment>
<feature type="transmembrane region" description="Helical" evidence="17">
    <location>
        <begin position="219"/>
        <end position="240"/>
    </location>
</feature>
<dbReference type="EC" id="3.6.1.27" evidence="3 17"/>
<evidence type="ECO:0000256" key="2">
    <source>
        <dbReference type="ARBA" id="ARBA00010621"/>
    </source>
</evidence>
<accession>A0A6N9Q1X4</accession>
<evidence type="ECO:0000256" key="17">
    <source>
        <dbReference type="HAMAP-Rule" id="MF_01006"/>
    </source>
</evidence>
<keyword evidence="11 17" id="KW-0472">Membrane</keyword>
<dbReference type="PANTHER" id="PTHR30622">
    <property type="entry name" value="UNDECAPRENYL-DIPHOSPHATASE"/>
    <property type="match status" value="1"/>
</dbReference>
<evidence type="ECO:0000313" key="18">
    <source>
        <dbReference type="EMBL" id="NBI28234.1"/>
    </source>
</evidence>
<evidence type="ECO:0000256" key="10">
    <source>
        <dbReference type="ARBA" id="ARBA00022989"/>
    </source>
</evidence>
<evidence type="ECO:0000313" key="19">
    <source>
        <dbReference type="Proteomes" id="UP000448943"/>
    </source>
</evidence>
<dbReference type="GO" id="GO:0008360">
    <property type="term" value="P:regulation of cell shape"/>
    <property type="evidence" value="ECO:0007669"/>
    <property type="project" value="UniProtKB-KW"/>
</dbReference>
<keyword evidence="9 17" id="KW-0573">Peptidoglycan synthesis</keyword>
<comment type="function">
    <text evidence="17">Catalyzes the dephosphorylation of undecaprenyl diphosphate (UPP). Confers resistance to bacitracin.</text>
</comment>
<feature type="transmembrane region" description="Helical" evidence="17">
    <location>
        <begin position="112"/>
        <end position="131"/>
    </location>
</feature>
<proteinExistence type="inferred from homology"/>
<organism evidence="18 19">
    <name type="scientific">Chengkuizengella marina</name>
    <dbReference type="NCBI Taxonomy" id="2507566"/>
    <lineage>
        <taxon>Bacteria</taxon>
        <taxon>Bacillati</taxon>
        <taxon>Bacillota</taxon>
        <taxon>Bacilli</taxon>
        <taxon>Bacillales</taxon>
        <taxon>Paenibacillaceae</taxon>
        <taxon>Chengkuizengella</taxon>
    </lineage>
</organism>
<evidence type="ECO:0000256" key="9">
    <source>
        <dbReference type="ARBA" id="ARBA00022984"/>
    </source>
</evidence>
<evidence type="ECO:0000256" key="12">
    <source>
        <dbReference type="ARBA" id="ARBA00023251"/>
    </source>
</evidence>
<keyword evidence="13 17" id="KW-0961">Cell wall biogenesis/degradation</keyword>
<keyword evidence="6 17" id="KW-0812">Transmembrane</keyword>
<evidence type="ECO:0000256" key="13">
    <source>
        <dbReference type="ARBA" id="ARBA00023316"/>
    </source>
</evidence>
<dbReference type="NCBIfam" id="NF001388">
    <property type="entry name" value="PRK00281.1-1"/>
    <property type="match status" value="1"/>
</dbReference>
<dbReference type="Pfam" id="PF02673">
    <property type="entry name" value="BacA"/>
    <property type="match status" value="1"/>
</dbReference>
<keyword evidence="8 17" id="KW-0133">Cell shape</keyword>
<evidence type="ECO:0000256" key="1">
    <source>
        <dbReference type="ARBA" id="ARBA00004651"/>
    </source>
</evidence>
<evidence type="ECO:0000256" key="16">
    <source>
        <dbReference type="ARBA" id="ARBA00047594"/>
    </source>
</evidence>
<evidence type="ECO:0000256" key="5">
    <source>
        <dbReference type="ARBA" id="ARBA00022475"/>
    </source>
</evidence>
<dbReference type="AlphaFoldDB" id="A0A6N9Q1X4"/>
<reference evidence="18 19" key="1">
    <citation type="submission" date="2019-01" db="EMBL/GenBank/DDBJ databases">
        <title>Chengkuizengella sp. nov., isolated from deep-sea sediment of East Pacific Ocean.</title>
        <authorList>
            <person name="Yang J."/>
            <person name="Lai Q."/>
            <person name="Shao Z."/>
        </authorList>
    </citation>
    <scope>NUCLEOTIDE SEQUENCE [LARGE SCALE GENOMIC DNA]</scope>
    <source>
        <strain evidence="18 19">YPA3-1-1</strain>
    </source>
</reference>
<keyword evidence="5 17" id="KW-1003">Cell membrane</keyword>
<feature type="transmembrane region" description="Helical" evidence="17">
    <location>
        <begin position="83"/>
        <end position="106"/>
    </location>
</feature>
<keyword evidence="10 17" id="KW-1133">Transmembrane helix</keyword>
<dbReference type="GO" id="GO:0050380">
    <property type="term" value="F:undecaprenyl-diphosphatase activity"/>
    <property type="evidence" value="ECO:0007669"/>
    <property type="project" value="UniProtKB-UniRule"/>
</dbReference>
<dbReference type="EMBL" id="SIJB01000012">
    <property type="protein sequence ID" value="NBI28234.1"/>
    <property type="molecule type" value="Genomic_DNA"/>
</dbReference>
<evidence type="ECO:0000256" key="7">
    <source>
        <dbReference type="ARBA" id="ARBA00022801"/>
    </source>
</evidence>
<comment type="miscellaneous">
    <text evidence="17">Bacitracin is thought to be involved in the inhibition of peptidoglycan synthesis by sequestering undecaprenyl diphosphate, thereby reducing the pool of lipid carrier available.</text>
</comment>
<keyword evidence="19" id="KW-1185">Reference proteome</keyword>
<evidence type="ECO:0000256" key="4">
    <source>
        <dbReference type="ARBA" id="ARBA00021581"/>
    </source>
</evidence>
<feature type="transmembrane region" description="Helical" evidence="17">
    <location>
        <begin position="252"/>
        <end position="271"/>
    </location>
</feature>
<feature type="transmembrane region" description="Helical" evidence="17">
    <location>
        <begin position="189"/>
        <end position="207"/>
    </location>
</feature>
<dbReference type="PANTHER" id="PTHR30622:SF3">
    <property type="entry name" value="UNDECAPRENYL-DIPHOSPHATASE"/>
    <property type="match status" value="1"/>
</dbReference>
<gene>
    <name evidence="17" type="primary">uppP</name>
    <name evidence="18" type="ORF">ERL59_04595</name>
</gene>
<dbReference type="GO" id="GO:0071555">
    <property type="term" value="P:cell wall organization"/>
    <property type="evidence" value="ECO:0007669"/>
    <property type="project" value="UniProtKB-KW"/>
</dbReference>
<dbReference type="NCBIfam" id="NF001390">
    <property type="entry name" value="PRK00281.1-4"/>
    <property type="match status" value="1"/>
</dbReference>
<dbReference type="HAMAP" id="MF_01006">
    <property type="entry name" value="Undec_diphosphatase"/>
    <property type="match status" value="1"/>
</dbReference>
<dbReference type="RefSeq" id="WP_160645010.1">
    <property type="nucleotide sequence ID" value="NZ_SIJB01000012.1"/>
</dbReference>
<name>A0A6N9Q1X4_9BACL</name>
<comment type="subcellular location">
    <subcellularLocation>
        <location evidence="1 17">Cell membrane</location>
        <topology evidence="1 17">Multi-pass membrane protein</topology>
    </subcellularLocation>
</comment>
<evidence type="ECO:0000256" key="6">
    <source>
        <dbReference type="ARBA" id="ARBA00022692"/>
    </source>
</evidence>
<evidence type="ECO:0000256" key="3">
    <source>
        <dbReference type="ARBA" id="ARBA00012374"/>
    </source>
</evidence>